<dbReference type="PANTHER" id="PTHR42961:SF2">
    <property type="entry name" value="IRON-SULFUR PROTEIN NUBPL"/>
    <property type="match status" value="1"/>
</dbReference>
<dbReference type="Gene3D" id="3.30.420.130">
    <property type="entry name" value="Dinitrogenase iron-molybdenum cofactor biosynthesis domain"/>
    <property type="match status" value="1"/>
</dbReference>
<evidence type="ECO:0000256" key="6">
    <source>
        <dbReference type="HAMAP-Rule" id="MF_02040"/>
    </source>
</evidence>
<dbReference type="Proteomes" id="UP000184386">
    <property type="component" value="Unassembled WGS sequence"/>
</dbReference>
<accession>A0A1M6XGH4</accession>
<dbReference type="InterPro" id="IPR027417">
    <property type="entry name" value="P-loop_NTPase"/>
</dbReference>
<dbReference type="InterPro" id="IPR036105">
    <property type="entry name" value="DiNase_FeMo-co_biosyn_sf"/>
</dbReference>
<keyword evidence="5 6" id="KW-0411">Iron-sulfur</keyword>
<keyword evidence="6" id="KW-0378">Hydrolase</keyword>
<dbReference type="EMBL" id="FRAC01000022">
    <property type="protein sequence ID" value="SHL05057.1"/>
    <property type="molecule type" value="Genomic_DNA"/>
</dbReference>
<keyword evidence="3 6" id="KW-0067">ATP-binding</keyword>
<dbReference type="HAMAP" id="MF_02040">
    <property type="entry name" value="Mrp_NBP35"/>
    <property type="match status" value="1"/>
</dbReference>
<dbReference type="Pfam" id="PF10609">
    <property type="entry name" value="ParA"/>
    <property type="match status" value="1"/>
</dbReference>
<dbReference type="InterPro" id="IPR003731">
    <property type="entry name" value="Di-Nase_FeMo-co_biosynth"/>
</dbReference>
<dbReference type="GO" id="GO:0016226">
    <property type="term" value="P:iron-sulfur cluster assembly"/>
    <property type="evidence" value="ECO:0007669"/>
    <property type="project" value="InterPro"/>
</dbReference>
<dbReference type="GO" id="GO:0051539">
    <property type="term" value="F:4 iron, 4 sulfur cluster binding"/>
    <property type="evidence" value="ECO:0007669"/>
    <property type="project" value="TreeGrafter"/>
</dbReference>
<keyword evidence="1 6" id="KW-0479">Metal-binding</keyword>
<dbReference type="PANTHER" id="PTHR42961">
    <property type="entry name" value="IRON-SULFUR PROTEIN NUBPL"/>
    <property type="match status" value="1"/>
</dbReference>
<dbReference type="Pfam" id="PF02579">
    <property type="entry name" value="Nitro_FeMo-Co"/>
    <property type="match status" value="1"/>
</dbReference>
<protein>
    <recommendedName>
        <fullName evidence="6">Iron-sulfur cluster carrier protein</fullName>
    </recommendedName>
</protein>
<dbReference type="SUPFAM" id="SSF53146">
    <property type="entry name" value="Nitrogenase accessory factor-like"/>
    <property type="match status" value="1"/>
</dbReference>
<evidence type="ECO:0000313" key="9">
    <source>
        <dbReference type="Proteomes" id="UP000184386"/>
    </source>
</evidence>
<evidence type="ECO:0000313" key="8">
    <source>
        <dbReference type="EMBL" id="SHL05057.1"/>
    </source>
</evidence>
<keyword evidence="4 6" id="KW-0408">Iron</keyword>
<evidence type="ECO:0000256" key="5">
    <source>
        <dbReference type="ARBA" id="ARBA00023014"/>
    </source>
</evidence>
<dbReference type="AlphaFoldDB" id="A0A1M6XGH4"/>
<dbReference type="Gene3D" id="3.40.50.300">
    <property type="entry name" value="P-loop containing nucleotide triphosphate hydrolases"/>
    <property type="match status" value="1"/>
</dbReference>
<evidence type="ECO:0000256" key="4">
    <source>
        <dbReference type="ARBA" id="ARBA00023004"/>
    </source>
</evidence>
<dbReference type="SUPFAM" id="SSF52540">
    <property type="entry name" value="P-loop containing nucleoside triphosphate hydrolases"/>
    <property type="match status" value="1"/>
</dbReference>
<organism evidence="8 9">
    <name type="scientific">Anaerocolumna jejuensis DSM 15929</name>
    <dbReference type="NCBI Taxonomy" id="1121322"/>
    <lineage>
        <taxon>Bacteria</taxon>
        <taxon>Bacillati</taxon>
        <taxon>Bacillota</taxon>
        <taxon>Clostridia</taxon>
        <taxon>Lachnospirales</taxon>
        <taxon>Lachnospiraceae</taxon>
        <taxon>Anaerocolumna</taxon>
    </lineage>
</organism>
<dbReference type="GO" id="GO:0140663">
    <property type="term" value="F:ATP-dependent FeS chaperone activity"/>
    <property type="evidence" value="ECO:0007669"/>
    <property type="project" value="InterPro"/>
</dbReference>
<dbReference type="OrthoDB" id="9809679at2"/>
<proteinExistence type="inferred from homology"/>
<dbReference type="GO" id="GO:0046872">
    <property type="term" value="F:metal ion binding"/>
    <property type="evidence" value="ECO:0007669"/>
    <property type="project" value="UniProtKB-KW"/>
</dbReference>
<keyword evidence="2 6" id="KW-0547">Nucleotide-binding</keyword>
<keyword evidence="9" id="KW-1185">Reference proteome</keyword>
<comment type="similarity">
    <text evidence="6">Belongs to the Mrp/NBP35 ATP-binding proteins family.</text>
</comment>
<sequence length="425" mass="45383">MSETYETQSSCGDSCSSCQATCSSRNKEKDDMKEALNPYSKVKKVIGIVSGKGGVGKSFVTSYLSVLMNRKGCHTAILDADITGPSIPKAFGVHEKAKGNELGIFPAISKNGIKIMSVNLLLETEDTPVIWRGPVIAGTVKQFWTDVLWDDVDYMFVDMPPGTGDVPLTVFQSLPVDGVIIVTSPQELVSMIVSKAVNMAEAMNVPILGIVENYSYLECGNCGEKISVFGTSHVNETAERFHLPVLGRIPINPSIAEAVDKERIEELEGPWLSDAVSVLTAMSGEKKEEGGKEEDSKGFLRIAVPTDGKNNVFGHFGKASEFTLYEIKDNELEGKVILSAEGEGHAKTVEMMKREKINVVICGGIGMEAMEGLMGGNILVIPGATGDADVAAAAYLDGSLEDSGKAVCSCKGENHGQEEGGCNCH</sequence>
<dbReference type="FunFam" id="3.40.50.300:FF:001119">
    <property type="entry name" value="Iron-sulfur cluster carrier protein"/>
    <property type="match status" value="1"/>
</dbReference>
<evidence type="ECO:0000256" key="2">
    <source>
        <dbReference type="ARBA" id="ARBA00022741"/>
    </source>
</evidence>
<evidence type="ECO:0000256" key="1">
    <source>
        <dbReference type="ARBA" id="ARBA00022723"/>
    </source>
</evidence>
<feature type="domain" description="Dinitrogenase iron-molybdenum cofactor biosynthesis" evidence="7">
    <location>
        <begin position="310"/>
        <end position="396"/>
    </location>
</feature>
<dbReference type="GO" id="GO:0005524">
    <property type="term" value="F:ATP binding"/>
    <property type="evidence" value="ECO:0007669"/>
    <property type="project" value="UniProtKB-UniRule"/>
</dbReference>
<dbReference type="InterPro" id="IPR019591">
    <property type="entry name" value="Mrp/NBP35_ATP-bd"/>
</dbReference>
<comment type="subunit">
    <text evidence="6">Homodimer.</text>
</comment>
<name>A0A1M6XGH4_9FIRM</name>
<comment type="function">
    <text evidence="6">Binds and transfers iron-sulfur (Fe-S) clusters to target apoproteins. Can hydrolyze ATP.</text>
</comment>
<dbReference type="CDD" id="cd02037">
    <property type="entry name" value="Mrp_NBP35"/>
    <property type="match status" value="1"/>
</dbReference>
<dbReference type="InterPro" id="IPR044304">
    <property type="entry name" value="NUBPL-like"/>
</dbReference>
<feature type="binding site" evidence="6">
    <location>
        <begin position="51"/>
        <end position="58"/>
    </location>
    <ligand>
        <name>ATP</name>
        <dbReference type="ChEBI" id="CHEBI:30616"/>
    </ligand>
</feature>
<evidence type="ECO:0000259" key="7">
    <source>
        <dbReference type="Pfam" id="PF02579"/>
    </source>
</evidence>
<evidence type="ECO:0000256" key="3">
    <source>
        <dbReference type="ARBA" id="ARBA00022840"/>
    </source>
</evidence>
<reference evidence="8 9" key="1">
    <citation type="submission" date="2016-11" db="EMBL/GenBank/DDBJ databases">
        <authorList>
            <person name="Jaros S."/>
            <person name="Januszkiewicz K."/>
            <person name="Wedrychowicz H."/>
        </authorList>
    </citation>
    <scope>NUCLEOTIDE SEQUENCE [LARGE SCALE GENOMIC DNA]</scope>
    <source>
        <strain evidence="8 9">DSM 15929</strain>
    </source>
</reference>
<gene>
    <name evidence="8" type="ORF">SAMN02745136_03960</name>
</gene>
<dbReference type="STRING" id="1121322.SAMN02745136_03960"/>
<dbReference type="GO" id="GO:0016887">
    <property type="term" value="F:ATP hydrolysis activity"/>
    <property type="evidence" value="ECO:0007669"/>
    <property type="project" value="UniProtKB-UniRule"/>
</dbReference>
<dbReference type="InterPro" id="IPR033756">
    <property type="entry name" value="YlxH/NBP35"/>
</dbReference>